<dbReference type="PROSITE" id="PS50928">
    <property type="entry name" value="ABC_TM1"/>
    <property type="match status" value="1"/>
</dbReference>
<feature type="transmembrane region" description="Helical" evidence="7">
    <location>
        <begin position="157"/>
        <end position="176"/>
    </location>
</feature>
<feature type="transmembrane region" description="Helical" evidence="7">
    <location>
        <begin position="271"/>
        <end position="294"/>
    </location>
</feature>
<dbReference type="GO" id="GO:0005886">
    <property type="term" value="C:plasma membrane"/>
    <property type="evidence" value="ECO:0007669"/>
    <property type="project" value="UniProtKB-SubCell"/>
</dbReference>
<evidence type="ECO:0000313" key="9">
    <source>
        <dbReference type="EMBL" id="AWY97305.1"/>
    </source>
</evidence>
<keyword evidence="3" id="KW-1003">Cell membrane</keyword>
<feature type="transmembrane region" description="Helical" evidence="7">
    <location>
        <begin position="75"/>
        <end position="94"/>
    </location>
</feature>
<dbReference type="Pfam" id="PF00528">
    <property type="entry name" value="BPD_transp_1"/>
    <property type="match status" value="1"/>
</dbReference>
<feature type="transmembrane region" description="Helical" evidence="7">
    <location>
        <begin position="106"/>
        <end position="128"/>
    </location>
</feature>
<keyword evidence="2 7" id="KW-0813">Transport</keyword>
<protein>
    <submittedName>
        <fullName evidence="9">Sugar ABC transporter permease</fullName>
    </submittedName>
</protein>
<dbReference type="RefSeq" id="WP_111918323.1">
    <property type="nucleotide sequence ID" value="NZ_CAUWHR010000018.1"/>
</dbReference>
<comment type="subcellular location">
    <subcellularLocation>
        <location evidence="1 7">Cell membrane</location>
        <topology evidence="1 7">Multi-pass membrane protein</topology>
    </subcellularLocation>
</comment>
<gene>
    <name evidence="9" type="ORF">DQQ01_03070</name>
</gene>
<name>A0A2Z4U8B8_9FIRM</name>
<evidence type="ECO:0000256" key="4">
    <source>
        <dbReference type="ARBA" id="ARBA00022692"/>
    </source>
</evidence>
<reference evidence="10" key="1">
    <citation type="submission" date="2018-06" db="EMBL/GenBank/DDBJ databases">
        <title>Description of Blautia argi sp. nov., a new anaerobic isolated from dog feces.</title>
        <authorList>
            <person name="Chang Y.-H."/>
            <person name="Paek J."/>
            <person name="Shin Y."/>
        </authorList>
    </citation>
    <scope>NUCLEOTIDE SEQUENCE [LARGE SCALE GENOMIC DNA]</scope>
    <source>
        <strain evidence="10">KCTC 15426</strain>
    </source>
</reference>
<dbReference type="AlphaFoldDB" id="A0A2Z4U8B8"/>
<dbReference type="InterPro" id="IPR051393">
    <property type="entry name" value="ABC_transporter_permease"/>
</dbReference>
<feature type="transmembrane region" description="Helical" evidence="7">
    <location>
        <begin position="7"/>
        <end position="28"/>
    </location>
</feature>
<proteinExistence type="inferred from homology"/>
<keyword evidence="5 7" id="KW-1133">Transmembrane helix</keyword>
<organism evidence="9 10">
    <name type="scientific">Blautia argi</name>
    <dbReference type="NCBI Taxonomy" id="1912897"/>
    <lineage>
        <taxon>Bacteria</taxon>
        <taxon>Bacillati</taxon>
        <taxon>Bacillota</taxon>
        <taxon>Clostridia</taxon>
        <taxon>Lachnospirales</taxon>
        <taxon>Lachnospiraceae</taxon>
        <taxon>Blautia</taxon>
    </lineage>
</organism>
<evidence type="ECO:0000259" key="8">
    <source>
        <dbReference type="PROSITE" id="PS50928"/>
    </source>
</evidence>
<evidence type="ECO:0000313" key="10">
    <source>
        <dbReference type="Proteomes" id="UP000250003"/>
    </source>
</evidence>
<keyword evidence="6 7" id="KW-0472">Membrane</keyword>
<evidence type="ECO:0000256" key="1">
    <source>
        <dbReference type="ARBA" id="ARBA00004651"/>
    </source>
</evidence>
<comment type="similarity">
    <text evidence="7">Belongs to the binding-protein-dependent transport system permease family.</text>
</comment>
<dbReference type="PANTHER" id="PTHR30193">
    <property type="entry name" value="ABC TRANSPORTER PERMEASE PROTEIN"/>
    <property type="match status" value="1"/>
</dbReference>
<dbReference type="EMBL" id="CP030280">
    <property type="protein sequence ID" value="AWY97305.1"/>
    <property type="molecule type" value="Genomic_DNA"/>
</dbReference>
<dbReference type="Proteomes" id="UP000250003">
    <property type="component" value="Chromosome"/>
</dbReference>
<keyword evidence="4 7" id="KW-0812">Transmembrane</keyword>
<sequence length="301" mass="33820">MKKNKGMIIGFLTPAVLIFLAVFFYPIVRTVVMSFFKIDSVTDSMDLWKFVGIENYQKLFATDIFRTSMVNIGKIWLLGGIVVMTVSLLFAVILTSGIRGKKVFRAIIYLPNIVSAVALATMWLQYVYSPKFGLLKNVLDALGLHELAKTQWTAPDHVFWALLFAYCFGMIGYHMLIWMSGIERISPDFYEAATLDGANKFNQFRYMTLPLLKGVFKTNITMWSVSTAGFFVWSQLFSSVTANKATIVPVQYMYSQIFGAGNAVTERNAGYGAAIGIILCICVVLIFTICNAFIKDDDLEF</sequence>
<keyword evidence="10" id="KW-1185">Reference proteome</keyword>
<evidence type="ECO:0000256" key="2">
    <source>
        <dbReference type="ARBA" id="ARBA00022448"/>
    </source>
</evidence>
<dbReference type="InterPro" id="IPR035906">
    <property type="entry name" value="MetI-like_sf"/>
</dbReference>
<evidence type="ECO:0000256" key="5">
    <source>
        <dbReference type="ARBA" id="ARBA00022989"/>
    </source>
</evidence>
<evidence type="ECO:0000256" key="7">
    <source>
        <dbReference type="RuleBase" id="RU363032"/>
    </source>
</evidence>
<dbReference type="Gene3D" id="1.10.3720.10">
    <property type="entry name" value="MetI-like"/>
    <property type="match status" value="1"/>
</dbReference>
<dbReference type="PANTHER" id="PTHR30193:SF37">
    <property type="entry name" value="INNER MEMBRANE ABC TRANSPORTER PERMEASE PROTEIN YCJO"/>
    <property type="match status" value="1"/>
</dbReference>
<evidence type="ECO:0000256" key="3">
    <source>
        <dbReference type="ARBA" id="ARBA00022475"/>
    </source>
</evidence>
<dbReference type="OrthoDB" id="42781at2"/>
<dbReference type="SUPFAM" id="SSF161098">
    <property type="entry name" value="MetI-like"/>
    <property type="match status" value="1"/>
</dbReference>
<evidence type="ECO:0000256" key="6">
    <source>
        <dbReference type="ARBA" id="ARBA00023136"/>
    </source>
</evidence>
<dbReference type="CDD" id="cd06261">
    <property type="entry name" value="TM_PBP2"/>
    <property type="match status" value="1"/>
</dbReference>
<dbReference type="GO" id="GO:0055085">
    <property type="term" value="P:transmembrane transport"/>
    <property type="evidence" value="ECO:0007669"/>
    <property type="project" value="InterPro"/>
</dbReference>
<dbReference type="InterPro" id="IPR000515">
    <property type="entry name" value="MetI-like"/>
</dbReference>
<feature type="domain" description="ABC transmembrane type-1" evidence="8">
    <location>
        <begin position="69"/>
        <end position="290"/>
    </location>
</feature>
<accession>A0A2Z4U8B8</accession>
<dbReference type="KEGG" id="blau:DQQ01_03070"/>